<dbReference type="EMBL" id="WIXO01000002">
    <property type="protein sequence ID" value="MTE22586.1"/>
    <property type="molecule type" value="Genomic_DNA"/>
</dbReference>
<sequence>MAEVMSPLVGERIWALPISGSAVKFLQYLLYRSEFGGHIPVKQKDMAREYHQKTPQAISALMAPLCDLKIVLRPRSEERNGNSYRLHPLAAKYESHEEMEAAFRQALRDIKAGDLPNLQLPAYVIAPPMEGRPNLQVAV</sequence>
<proteinExistence type="predicted"/>
<evidence type="ECO:0000313" key="1">
    <source>
        <dbReference type="EMBL" id="MTE22586.1"/>
    </source>
</evidence>
<name>A0A6G2BKD9_9ACTN</name>
<organism evidence="1 2">
    <name type="scientific">Streptomyces taklimakanensis</name>
    <dbReference type="NCBI Taxonomy" id="2569853"/>
    <lineage>
        <taxon>Bacteria</taxon>
        <taxon>Bacillati</taxon>
        <taxon>Actinomycetota</taxon>
        <taxon>Actinomycetes</taxon>
        <taxon>Kitasatosporales</taxon>
        <taxon>Streptomycetaceae</taxon>
        <taxon>Streptomyces</taxon>
    </lineage>
</organism>
<protein>
    <submittedName>
        <fullName evidence="1">Uncharacterized protein</fullName>
    </submittedName>
</protein>
<dbReference type="Proteomes" id="UP000473014">
    <property type="component" value="Unassembled WGS sequence"/>
</dbReference>
<dbReference type="OrthoDB" id="3871251at2"/>
<dbReference type="AlphaFoldDB" id="A0A6G2BKD9"/>
<evidence type="ECO:0000313" key="2">
    <source>
        <dbReference type="Proteomes" id="UP000473014"/>
    </source>
</evidence>
<comment type="caution">
    <text evidence="1">The sequence shown here is derived from an EMBL/GenBank/DDBJ whole genome shotgun (WGS) entry which is preliminary data.</text>
</comment>
<reference evidence="1 2" key="1">
    <citation type="submission" date="2019-11" db="EMBL/GenBank/DDBJ databases">
        <authorList>
            <person name="Yuan L."/>
        </authorList>
    </citation>
    <scope>NUCLEOTIDE SEQUENCE [LARGE SCALE GENOMIC DNA]</scope>
    <source>
        <strain evidence="1 2">TRM43335</strain>
    </source>
</reference>
<accession>A0A6G2BKD9</accession>
<dbReference type="RefSeq" id="WP_155074291.1">
    <property type="nucleotide sequence ID" value="NZ_WIXO01000002.1"/>
</dbReference>
<keyword evidence="2" id="KW-1185">Reference proteome</keyword>
<gene>
    <name evidence="1" type="ORF">F0L17_26525</name>
</gene>